<feature type="coiled-coil region" evidence="1">
    <location>
        <begin position="1263"/>
        <end position="1294"/>
    </location>
</feature>
<accession>A0A084U2U5</accession>
<dbReference type="Proteomes" id="UP000028523">
    <property type="component" value="Unassembled WGS sequence"/>
</dbReference>
<feature type="coiled-coil region" evidence="1">
    <location>
        <begin position="1913"/>
        <end position="1940"/>
    </location>
</feature>
<keyword evidence="3" id="KW-1185">Reference proteome</keyword>
<evidence type="ECO:0000313" key="3">
    <source>
        <dbReference type="Proteomes" id="UP000028523"/>
    </source>
</evidence>
<name>A0A084U2U5_MALIO</name>
<feature type="coiled-coil region" evidence="1">
    <location>
        <begin position="3"/>
        <end position="65"/>
    </location>
</feature>
<feature type="coiled-coil region" evidence="1">
    <location>
        <begin position="2002"/>
        <end position="2100"/>
    </location>
</feature>
<feature type="coiled-coil region" evidence="1">
    <location>
        <begin position="1132"/>
        <end position="1179"/>
    </location>
</feature>
<evidence type="ECO:0000313" key="2">
    <source>
        <dbReference type="EMBL" id="KFB07281.1"/>
    </source>
</evidence>
<organism evidence="2 3">
    <name type="scientific">Malacoplasma iowae DK-CPA</name>
    <dbReference type="NCBI Taxonomy" id="1394179"/>
    <lineage>
        <taxon>Bacteria</taxon>
        <taxon>Bacillati</taxon>
        <taxon>Mycoplasmatota</taxon>
        <taxon>Mycoplasmoidales</taxon>
        <taxon>Mycoplasmoidaceae</taxon>
        <taxon>Malacoplasma</taxon>
    </lineage>
</organism>
<feature type="coiled-coil region" evidence="1">
    <location>
        <begin position="994"/>
        <end position="1071"/>
    </location>
</feature>
<gene>
    <name evidence="2" type="ORF">P271_108</name>
</gene>
<dbReference type="EMBL" id="AWQU01000087">
    <property type="protein sequence ID" value="KFB07281.1"/>
    <property type="molecule type" value="Genomic_DNA"/>
</dbReference>
<feature type="coiled-coil region" evidence="1">
    <location>
        <begin position="892"/>
        <end position="952"/>
    </location>
</feature>
<proteinExistence type="predicted"/>
<feature type="coiled-coil region" evidence="1">
    <location>
        <begin position="393"/>
        <end position="454"/>
    </location>
</feature>
<dbReference type="RefSeq" id="WP_036452498.1">
    <property type="nucleotide sequence ID" value="NZ_AWQU01000087.1"/>
</dbReference>
<feature type="coiled-coil region" evidence="1">
    <location>
        <begin position="1622"/>
        <end position="1670"/>
    </location>
</feature>
<feature type="coiled-coil region" evidence="1">
    <location>
        <begin position="1425"/>
        <end position="1452"/>
    </location>
</feature>
<reference evidence="2 3" key="1">
    <citation type="journal article" date="2014" name="PLoS ONE">
        <title>Reduction of Hydrogen Peroxide Accumulation and Toxicity by a Catalase from Mycoplasma iowae.</title>
        <authorList>
            <person name="Pritchard R.E."/>
            <person name="Prassinos A.J."/>
            <person name="Osborne J.D."/>
            <person name="Raviv Z."/>
            <person name="Balish M.F."/>
        </authorList>
    </citation>
    <scope>NUCLEOTIDE SEQUENCE [LARGE SCALE GENOMIC DNA]</scope>
    <source>
        <strain evidence="2 3">DK-CPA</strain>
    </source>
</reference>
<protein>
    <submittedName>
        <fullName evidence="2">Uncharacterized protein</fullName>
    </submittedName>
</protein>
<feature type="coiled-coil region" evidence="1">
    <location>
        <begin position="1349"/>
        <end position="1380"/>
    </location>
</feature>
<feature type="coiled-coil region" evidence="1">
    <location>
        <begin position="614"/>
        <end position="757"/>
    </location>
</feature>
<keyword evidence="1" id="KW-0175">Coiled coil</keyword>
<feature type="coiled-coil region" evidence="1">
    <location>
        <begin position="280"/>
        <end position="342"/>
    </location>
</feature>
<comment type="caution">
    <text evidence="2">The sequence shown here is derived from an EMBL/GenBank/DDBJ whole genome shotgun (WGS) entry which is preliminary data.</text>
</comment>
<evidence type="ECO:0000256" key="1">
    <source>
        <dbReference type="SAM" id="Coils"/>
    </source>
</evidence>
<sequence>MSINRNKINIDSLTEQLENIVEEYNNIDFDITLNQPSVVSLENKLSSLNQENQFLENEIKLLKNYLSYKIESLNNENKFDNIFNKFLEYFKSGKYSSKELMKKFSQYVEKEFSGELINTIDFNNLNNLSSKENLSIEKIEQAFEIALDEIRKIQSSKNSFINKIVSENALSYSSTDKILHNVFEHLDGIENKLFSQIQKVFYEQKDVLANSYQLENFNILKNNVLNVISDNINNLKNEFINFVSFNKYLDKKIDNFRHTAPEFSDTLGQTFKPESNDDKFENLEAKVNTLINVINDLKNNDNIENFDQIIRTTTNNMVEEKFLALENKLTKLIKDLDEKNSKILENQNTSKNDVDVEKLINTIKTSITEENKNFISKIIENNLNEKKDILSLLKRIQKQSEQKSNDYEMENKQAKNSQKLLELEHLILRQNDEIENLLREKNDALYEIENILNSQQKKAITQETLDSIQKSIVDIADSFNSKINYLETSLATKLDDLNLSANISDEISRNIGNVENRLLQNYENIKTNFNINLEEIKNKLDDTTTTDDLKFKMNDILSVVTDVKDSNNYANIERILDTKTSEVIDKKIIELETKFNEVLNMMNENNKNSIAEDRKETKKLISNFEEILETLKQEKNDLIESVNINNEKILSRTEHESQLILNQFNKFLSDLKAEKEQSKHEYESLINAVITNNQNEKRQIMKLIDKLEKEGSGLDSQRAIENSKKLTQLEYLILRQNDELESLLNEKELTLDALEKVLTSKHDNVNLIDNIQASIYQISDEFNEKISELEKNFAEKLDGLNLNSSNLSDEMSKNIANIENRLLQNYETIKNSFNASIEEIQNNLDNSELVESLKFKMNDILSVVNDVKDSNNYANIERILDSKTSEVLDKKIIELEVKINDLIRSIAEDNRNMMSEDKIETKKLINNFEEILESIRKEKEELVESIALNNQKIFNKTETESKAIIERMDNFLDYLKNQKEESEIRNQELITSLISSNENEKKQILKLIKKLEDERDIENEQEFLRSIENSKKLTQLEYLILKQNDEFELLLDEKQKAIEQLEQTLNEFNGKSRNEETFNRIEASIRTISDDFEDKINALEKTFSAKLEDLNIQSSISSELSRNIQSIENRLLDNYEKLRNNFNSEMELIKNNLDNEERIEKLQNKINDIITKVDDVKETNNFANIERILNTTTSEVMDQKIVELEEKFNEVINVINRNNEHQTEQGREYHKQLVNSFEDIVTSLKRDKEEFIDSINTNNENIIRKSQEESRQLLERMENLIEALKIEKEESKIEHQNFFSNIVMNNENEKKYIISLLKKVEDNVLTNGGLNQQRAIENNRKLVELDYLILKQNDEIESLLADKQDALETIEKLIHENRKEILNSATLDHVRDSILDIAQTFEVRINNLEESFNREFRKINIKSLGEQLNSDRENINSNINNLENKLISNYEQIKDNINESFESILSSINSNGKDNNSLYELTNLIDRKFDKLEYLYKDIDSKNELFKNEIVERIQDFANRSSDSNALNEGLNKIEKMLNNSLINIQEAAENSYEKIDTKISKIGNTTDSIVSELKQHQTVFDNLSSKLLNNFDKYEELLIKSLDKDRRNYEELKLIISEHFHKKEQQLNEAELAKLESLNKKLDNLVDLIDLQEQEINSLVQEKDEVIKKLNSSLKKNDFTTDEIENISSIIEEKINLCLKRILESPDNISNFFLSNNHQNEFAQVNDKIDELSKYVHDNIEIHKNNSSFKDLVKMESFKDAHNLDFVFDKLTNIQKDLLNILKTDIESLDKDGIVKIQKDISAFKFNLLNIENDVILLKTKINSNVISENYVNENDFKEILQINNKKISMIEDLIEKNNTILSDLSIEKEKILSKTEKDLSANFNINDNDNLEIILEAKANTVIDKMIDEIKKTQSEEISKIESRFQQLENKLDAKQNNNLLDGELKNKINSIEDMISNSFKSLAKVNEDLVNYLDERLNENNDSFNQIVKKFEEGRQEIKNEIIAQSNALKKQMALLNNDEIELYKSELQNYSNKLKKAQAEISELEAKYQNSNNEILDKDRIILGQEFRLEHIEELIDNLSLQIDSFVEEKNELINLMSDKLDYLGKLEAPEKDEFIELESDNLETNKFQKIIVDETSNMIQEKFKELRSNFEDYANEIKLTFEAINKEQNELTNNQITNKKENDENILTIEKRLKNIEKFIFKNESKNSNSNDNNLELQKINQYDDNTLKLLNDNILFYVDELERRKKEIEIFYKKIRSLKNYLDKESN</sequence>